<evidence type="ECO:0000259" key="1">
    <source>
        <dbReference type="Pfam" id="PF04149"/>
    </source>
</evidence>
<organism evidence="2 3">
    <name type="scientific">Sphaerisporangium album</name>
    <dbReference type="NCBI Taxonomy" id="509200"/>
    <lineage>
        <taxon>Bacteria</taxon>
        <taxon>Bacillati</taxon>
        <taxon>Actinomycetota</taxon>
        <taxon>Actinomycetes</taxon>
        <taxon>Streptosporangiales</taxon>
        <taxon>Streptosporangiaceae</taxon>
        <taxon>Sphaerisporangium</taxon>
    </lineage>
</organism>
<dbReference type="RefSeq" id="WP_114033819.1">
    <property type="nucleotide sequence ID" value="NZ_QOIL01000034.1"/>
</dbReference>
<feature type="domain" description="DUF397" evidence="1">
    <location>
        <begin position="9"/>
        <end position="62"/>
    </location>
</feature>
<evidence type="ECO:0000313" key="3">
    <source>
        <dbReference type="Proteomes" id="UP000253094"/>
    </source>
</evidence>
<reference evidence="2 3" key="1">
    <citation type="submission" date="2018-06" db="EMBL/GenBank/DDBJ databases">
        <title>Sphaerisporangium craniellae sp. nov., isolated from a marine sponge in the South China Sea.</title>
        <authorList>
            <person name="Li L."/>
        </authorList>
    </citation>
    <scope>NUCLEOTIDE SEQUENCE [LARGE SCALE GENOMIC DNA]</scope>
    <source>
        <strain evidence="2 3">CCTCC AA 208026</strain>
    </source>
</reference>
<dbReference type="OrthoDB" id="4330022at2"/>
<protein>
    <submittedName>
        <fullName evidence="2">DUF397 domain-containing protein</fullName>
    </submittedName>
</protein>
<evidence type="ECO:0000313" key="2">
    <source>
        <dbReference type="EMBL" id="RCG19164.1"/>
    </source>
</evidence>
<sequence length="67" mass="7084">MDLPKSEIAWRKSSYSGANGSNCVEVATLPGGRRAVRDSKNSSGPVVAVTPSEWQAFLGDVKGGKFE</sequence>
<comment type="caution">
    <text evidence="2">The sequence shown here is derived from an EMBL/GenBank/DDBJ whole genome shotgun (WGS) entry which is preliminary data.</text>
</comment>
<dbReference type="InterPro" id="IPR007278">
    <property type="entry name" value="DUF397"/>
</dbReference>
<dbReference type="EMBL" id="QOIL01000034">
    <property type="protein sequence ID" value="RCG19164.1"/>
    <property type="molecule type" value="Genomic_DNA"/>
</dbReference>
<dbReference type="AlphaFoldDB" id="A0A367EM70"/>
<name>A0A367EM70_9ACTN</name>
<keyword evidence="3" id="KW-1185">Reference proteome</keyword>
<accession>A0A367EM70</accession>
<proteinExistence type="predicted"/>
<gene>
    <name evidence="2" type="ORF">DQ384_38380</name>
</gene>
<dbReference type="Proteomes" id="UP000253094">
    <property type="component" value="Unassembled WGS sequence"/>
</dbReference>
<dbReference type="Pfam" id="PF04149">
    <property type="entry name" value="DUF397"/>
    <property type="match status" value="1"/>
</dbReference>